<evidence type="ECO:0000259" key="1">
    <source>
        <dbReference type="Pfam" id="PF23728"/>
    </source>
</evidence>
<sequence>MQRYKMVTPLLVSSTSVIPITDPDGKQVGTIQRYFPNKVQRWMDWVLTNTFFVHVCARDDQQNVRVNMINQSNSFRAWLRQQWTLIMISDSETKESVAVSKTKIRTNPRLHYANLQTEIEVRKDFASRTTSFVERSSGTLLAEVCLEGVAPDKHRKAEIRIWQDRVNVLEVACIYYAFRLGS</sequence>
<dbReference type="EMBL" id="BOVK01000076">
    <property type="protein sequence ID" value="GIQ71287.1"/>
    <property type="molecule type" value="Genomic_DNA"/>
</dbReference>
<protein>
    <recommendedName>
        <fullName evidence="1">Tubby C-terminal domain-containing protein</fullName>
    </recommendedName>
</protein>
<gene>
    <name evidence="2" type="ORF">XYCOK13_41110</name>
</gene>
<dbReference type="InterPro" id="IPR056944">
    <property type="entry name" value="Tubby_C-like"/>
</dbReference>
<accession>A0A8J4M4I6</accession>
<dbReference type="Pfam" id="PF23728">
    <property type="entry name" value="Tubby_C_like"/>
    <property type="match status" value="1"/>
</dbReference>
<evidence type="ECO:0000313" key="2">
    <source>
        <dbReference type="EMBL" id="GIQ71287.1"/>
    </source>
</evidence>
<feature type="domain" description="Tubby C-terminal" evidence="1">
    <location>
        <begin position="4"/>
        <end position="180"/>
    </location>
</feature>
<keyword evidence="3" id="KW-1185">Reference proteome</keyword>
<evidence type="ECO:0000313" key="3">
    <source>
        <dbReference type="Proteomes" id="UP000677918"/>
    </source>
</evidence>
<reference evidence="2" key="1">
    <citation type="submission" date="2021-04" db="EMBL/GenBank/DDBJ databases">
        <title>Draft genome sequence of Xylanibacillus composti strain K13.</title>
        <authorList>
            <person name="Uke A."/>
            <person name="Chhe C."/>
            <person name="Baramee S."/>
            <person name="Kosugi A."/>
        </authorList>
    </citation>
    <scope>NUCLEOTIDE SEQUENCE</scope>
    <source>
        <strain evidence="2">K13</strain>
    </source>
</reference>
<name>A0A8J4M4I6_9BACL</name>
<dbReference type="Proteomes" id="UP000677918">
    <property type="component" value="Unassembled WGS sequence"/>
</dbReference>
<dbReference type="RefSeq" id="WP_213414081.1">
    <property type="nucleotide sequence ID" value="NZ_BOVK01000076.1"/>
</dbReference>
<comment type="caution">
    <text evidence="2">The sequence shown here is derived from an EMBL/GenBank/DDBJ whole genome shotgun (WGS) entry which is preliminary data.</text>
</comment>
<organism evidence="2 3">
    <name type="scientific">Xylanibacillus composti</name>
    <dbReference type="NCBI Taxonomy" id="1572762"/>
    <lineage>
        <taxon>Bacteria</taxon>
        <taxon>Bacillati</taxon>
        <taxon>Bacillota</taxon>
        <taxon>Bacilli</taxon>
        <taxon>Bacillales</taxon>
        <taxon>Paenibacillaceae</taxon>
        <taxon>Xylanibacillus</taxon>
    </lineage>
</organism>
<dbReference type="AlphaFoldDB" id="A0A8J4M4I6"/>
<proteinExistence type="predicted"/>